<dbReference type="PANTHER" id="PTHR13027">
    <property type="entry name" value="SAND PROTEIN-RELATED"/>
    <property type="match status" value="1"/>
</dbReference>
<evidence type="ECO:0000313" key="4">
    <source>
        <dbReference type="EMBL" id="KAJ1970074.1"/>
    </source>
</evidence>
<dbReference type="Pfam" id="PF19037">
    <property type="entry name" value="Fuz_longin_2"/>
    <property type="match status" value="1"/>
</dbReference>
<keyword evidence="1" id="KW-0653">Protein transport</keyword>
<dbReference type="GO" id="GO:0006914">
    <property type="term" value="P:autophagy"/>
    <property type="evidence" value="ECO:0007669"/>
    <property type="project" value="UniProtKB-UniRule"/>
</dbReference>
<proteinExistence type="inferred from homology"/>
<gene>
    <name evidence="4" type="primary">MON1</name>
    <name evidence="4" type="ORF">IWQ62_000180</name>
</gene>
<dbReference type="OrthoDB" id="272411at2759"/>
<dbReference type="GO" id="GO:0016192">
    <property type="term" value="P:vesicle-mediated transport"/>
    <property type="evidence" value="ECO:0007669"/>
    <property type="project" value="InterPro"/>
</dbReference>
<reference evidence="4" key="1">
    <citation type="submission" date="2022-07" db="EMBL/GenBank/DDBJ databases">
        <title>Phylogenomic reconstructions and comparative analyses of Kickxellomycotina fungi.</title>
        <authorList>
            <person name="Reynolds N.K."/>
            <person name="Stajich J.E."/>
            <person name="Barry K."/>
            <person name="Grigoriev I.V."/>
            <person name="Crous P."/>
            <person name="Smith M.E."/>
        </authorList>
    </citation>
    <scope>NUCLEOTIDE SEQUENCE</scope>
    <source>
        <strain evidence="4">RSA 1196</strain>
    </source>
</reference>
<feature type="domain" description="FUZ/MON1/HPS1 first Longin" evidence="2">
    <location>
        <begin position="63"/>
        <end position="185"/>
    </location>
</feature>
<dbReference type="InterPro" id="IPR043972">
    <property type="entry name" value="FUZ/MON1/HPS1_longin_1"/>
</dbReference>
<keyword evidence="1" id="KW-0472">Membrane</keyword>
<dbReference type="InterPro" id="IPR043971">
    <property type="entry name" value="FUZ/MON1/HPS1_longin_2"/>
</dbReference>
<dbReference type="InterPro" id="IPR004353">
    <property type="entry name" value="Mon1"/>
</dbReference>
<dbReference type="SUPFAM" id="SSF64356">
    <property type="entry name" value="SNARE-like"/>
    <property type="match status" value="1"/>
</dbReference>
<dbReference type="InterPro" id="IPR011012">
    <property type="entry name" value="Longin-like_dom_sf"/>
</dbReference>
<evidence type="ECO:0000259" key="3">
    <source>
        <dbReference type="Pfam" id="PF19037"/>
    </source>
</evidence>
<sequence>MSIFSKGHFVTPFNNQYVNKRTFIPRDERCPPTNLFQPSILPGTRNNFGHEDPSSSTWCRRPKHFFVLSNAGKPIYSRYGDESRMSSLLGVLQAILSLVSDDNDTLQSIVTGHHKFVFLLKGPLYLVAVAQTDEPERQLQCQLGYVYDQILSIVSLGQIRRIFESRHNFDLRKLITGTEGMLDHLIDHLSNNFSFALGSVESVRLPVPLRQRLGIALKLAKSTNVLYAVLATGMKLITLLRPKTVTLYASDLHILLSTVDSFSSFKIGEHWIPICLPKFNAEGFLHVYICYITSHTCLLLLSTDKNRFAEMSEIKTNVVDKLTRTGDLQKLDQLLDESPYTSADTGIPALRQFYYRSHKYTQHTGSYFGEPYVKLQEQQSLLEKYHLAWSCLRDKNQPIRIYHQTTATEAIIGWWKKVDHTRGAIY</sequence>
<evidence type="ECO:0000256" key="1">
    <source>
        <dbReference type="RuleBase" id="RU367048"/>
    </source>
</evidence>
<dbReference type="Proteomes" id="UP001150925">
    <property type="component" value="Unassembled WGS sequence"/>
</dbReference>
<dbReference type="EMBL" id="JANBPY010000006">
    <property type="protein sequence ID" value="KAJ1970074.1"/>
    <property type="molecule type" value="Genomic_DNA"/>
</dbReference>
<dbReference type="GO" id="GO:0032585">
    <property type="term" value="C:multivesicular body membrane"/>
    <property type="evidence" value="ECO:0007669"/>
    <property type="project" value="UniProtKB-SubCell"/>
</dbReference>
<keyword evidence="1" id="KW-0813">Transport</keyword>
<comment type="function">
    <text evidence="1">Required for multiple vacuole delivery pathways including the cytoplasm to vacuole transport (Cvt), autophagy, pexophagy and endocytosis.</text>
</comment>
<dbReference type="GO" id="GO:0006623">
    <property type="term" value="P:protein targeting to vacuole"/>
    <property type="evidence" value="ECO:0007669"/>
    <property type="project" value="UniProtKB-UniRule"/>
</dbReference>
<dbReference type="PRINTS" id="PR01546">
    <property type="entry name" value="YEAST73DUF"/>
</dbReference>
<evidence type="ECO:0000259" key="2">
    <source>
        <dbReference type="Pfam" id="PF19036"/>
    </source>
</evidence>
<feature type="domain" description="FUZ/MON1/HPS1 second Longin" evidence="3">
    <location>
        <begin position="224"/>
        <end position="319"/>
    </location>
</feature>
<comment type="similarity">
    <text evidence="1">Belongs to the MON1/SAND family.</text>
</comment>
<protein>
    <recommendedName>
        <fullName evidence="1">Vacuolar fusion protein MON1</fullName>
    </recommendedName>
</protein>
<keyword evidence="1" id="KW-0072">Autophagy</keyword>
<keyword evidence="1" id="KW-0926">Vacuole</keyword>
<evidence type="ECO:0000313" key="5">
    <source>
        <dbReference type="Proteomes" id="UP001150925"/>
    </source>
</evidence>
<dbReference type="Pfam" id="PF19036">
    <property type="entry name" value="Fuz_longin_1"/>
    <property type="match status" value="1"/>
</dbReference>
<dbReference type="PANTHER" id="PTHR13027:SF7">
    <property type="entry name" value="VACUOLAR FUSION PROTEIN MON1 HOMOLOG"/>
    <property type="match status" value="1"/>
</dbReference>
<name>A0A9W8B173_9FUNG</name>
<keyword evidence="5" id="KW-1185">Reference proteome</keyword>
<accession>A0A9W8B173</accession>
<keyword evidence="1" id="KW-0967">Endosome</keyword>
<dbReference type="AlphaFoldDB" id="A0A9W8B173"/>
<dbReference type="GO" id="GO:0005774">
    <property type="term" value="C:vacuolar membrane"/>
    <property type="evidence" value="ECO:0007669"/>
    <property type="project" value="UniProtKB-SubCell"/>
</dbReference>
<comment type="subcellular location">
    <subcellularLocation>
        <location evidence="1">Endosome</location>
        <location evidence="1">Multivesicular body membrane</location>
        <topology evidence="1">Peripheral membrane protein</topology>
    </subcellularLocation>
    <subcellularLocation>
        <location evidence="1">Prevacuolar compartment membrane</location>
        <topology evidence="1">Peripheral membrane protein</topology>
    </subcellularLocation>
    <subcellularLocation>
        <location evidence="1">Vacuole membrane</location>
        <topology evidence="1">Peripheral membrane protein</topology>
    </subcellularLocation>
</comment>
<dbReference type="GO" id="GO:0035658">
    <property type="term" value="C:Mon1-Ccz1 complex"/>
    <property type="evidence" value="ECO:0007669"/>
    <property type="project" value="TreeGrafter"/>
</dbReference>
<comment type="caution">
    <text evidence="4">The sequence shown here is derived from an EMBL/GenBank/DDBJ whole genome shotgun (WGS) entry which is preliminary data.</text>
</comment>
<organism evidence="4 5">
    <name type="scientific">Dispira parvispora</name>
    <dbReference type="NCBI Taxonomy" id="1520584"/>
    <lineage>
        <taxon>Eukaryota</taxon>
        <taxon>Fungi</taxon>
        <taxon>Fungi incertae sedis</taxon>
        <taxon>Zoopagomycota</taxon>
        <taxon>Kickxellomycotina</taxon>
        <taxon>Dimargaritomycetes</taxon>
        <taxon>Dimargaritales</taxon>
        <taxon>Dimargaritaceae</taxon>
        <taxon>Dispira</taxon>
    </lineage>
</organism>